<dbReference type="InterPro" id="IPR004360">
    <property type="entry name" value="Glyas_Fos-R_dOase_dom"/>
</dbReference>
<dbReference type="PANTHER" id="PTHR33993:SF2">
    <property type="entry name" value="VOC DOMAIN-CONTAINING PROTEIN"/>
    <property type="match status" value="1"/>
</dbReference>
<dbReference type="EMBL" id="JAVIZX010000001">
    <property type="protein sequence ID" value="MDR6213829.1"/>
    <property type="molecule type" value="Genomic_DNA"/>
</dbReference>
<protein>
    <submittedName>
        <fullName evidence="2">Enzyme related to lactoylglutathione lyase</fullName>
    </submittedName>
</protein>
<keyword evidence="2" id="KW-0456">Lyase</keyword>
<comment type="caution">
    <text evidence="2">The sequence shown here is derived from an EMBL/GenBank/DDBJ whole genome shotgun (WGS) entry which is preliminary data.</text>
</comment>
<gene>
    <name evidence="2" type="ORF">QE399_001518</name>
</gene>
<sequence>MTTTSPTPTSAITWFEIPCADLPRAQAFYEQVLGRPMHREDVGTGPMALFSCEDGATGGCLSSHPDHAVAPGSAGVRIYLDCSPSLDAVVARVEPAGGQLAGEIIELPRGIGFIAHMVDVDGNFIGLHAMAR</sequence>
<dbReference type="CDD" id="cd07247">
    <property type="entry name" value="SgaA_N_like"/>
    <property type="match status" value="1"/>
</dbReference>
<accession>A0ABU1I9D1</accession>
<dbReference type="InterPro" id="IPR029068">
    <property type="entry name" value="Glyas_Bleomycin-R_OHBP_Dase"/>
</dbReference>
<dbReference type="GO" id="GO:0016829">
    <property type="term" value="F:lyase activity"/>
    <property type="evidence" value="ECO:0007669"/>
    <property type="project" value="UniProtKB-KW"/>
</dbReference>
<evidence type="ECO:0000259" key="1">
    <source>
        <dbReference type="PROSITE" id="PS51819"/>
    </source>
</evidence>
<keyword evidence="3" id="KW-1185">Reference proteome</keyword>
<evidence type="ECO:0000313" key="2">
    <source>
        <dbReference type="EMBL" id="MDR6213829.1"/>
    </source>
</evidence>
<organism evidence="2 3">
    <name type="scientific">Paracidovorax wautersii</name>
    <dbReference type="NCBI Taxonomy" id="1177982"/>
    <lineage>
        <taxon>Bacteria</taxon>
        <taxon>Pseudomonadati</taxon>
        <taxon>Pseudomonadota</taxon>
        <taxon>Betaproteobacteria</taxon>
        <taxon>Burkholderiales</taxon>
        <taxon>Comamonadaceae</taxon>
        <taxon>Paracidovorax</taxon>
    </lineage>
</organism>
<dbReference type="InterPro" id="IPR052164">
    <property type="entry name" value="Anthracycline_SecMetBiosynth"/>
</dbReference>
<dbReference type="InterPro" id="IPR037523">
    <property type="entry name" value="VOC_core"/>
</dbReference>
<dbReference type="RefSeq" id="WP_309827671.1">
    <property type="nucleotide sequence ID" value="NZ_JAVIZX010000001.1"/>
</dbReference>
<evidence type="ECO:0000313" key="3">
    <source>
        <dbReference type="Proteomes" id="UP001267710"/>
    </source>
</evidence>
<dbReference type="SUPFAM" id="SSF54593">
    <property type="entry name" value="Glyoxalase/Bleomycin resistance protein/Dihydroxybiphenyl dioxygenase"/>
    <property type="match status" value="1"/>
</dbReference>
<dbReference type="Gene3D" id="3.10.180.10">
    <property type="entry name" value="2,3-Dihydroxybiphenyl 1,2-Dioxygenase, domain 1"/>
    <property type="match status" value="1"/>
</dbReference>
<reference evidence="2 3" key="1">
    <citation type="submission" date="2023-08" db="EMBL/GenBank/DDBJ databases">
        <title>Functional and genomic diversity of the sorghum phyllosphere microbiome.</title>
        <authorList>
            <person name="Shade A."/>
        </authorList>
    </citation>
    <scope>NUCLEOTIDE SEQUENCE [LARGE SCALE GENOMIC DNA]</scope>
    <source>
        <strain evidence="2 3">SORGH_AS_0335</strain>
    </source>
</reference>
<proteinExistence type="predicted"/>
<feature type="domain" description="VOC" evidence="1">
    <location>
        <begin position="11"/>
        <end position="130"/>
    </location>
</feature>
<dbReference type="Proteomes" id="UP001267710">
    <property type="component" value="Unassembled WGS sequence"/>
</dbReference>
<dbReference type="PROSITE" id="PS51819">
    <property type="entry name" value="VOC"/>
    <property type="match status" value="1"/>
</dbReference>
<dbReference type="Pfam" id="PF00903">
    <property type="entry name" value="Glyoxalase"/>
    <property type="match status" value="1"/>
</dbReference>
<name>A0ABU1I9D1_9BURK</name>
<dbReference type="PANTHER" id="PTHR33993">
    <property type="entry name" value="GLYOXALASE-RELATED"/>
    <property type="match status" value="1"/>
</dbReference>